<proteinExistence type="predicted"/>
<keyword evidence="1" id="KW-1185">Reference proteome</keyword>
<reference evidence="2" key="1">
    <citation type="submission" date="2016-11" db="UniProtKB">
        <authorList>
            <consortium name="WormBaseParasite"/>
        </authorList>
    </citation>
    <scope>IDENTIFICATION</scope>
</reference>
<dbReference type="WBParaSite" id="L893_g8888.t1">
    <property type="protein sequence ID" value="L893_g8888.t1"/>
    <property type="gene ID" value="L893_g8888"/>
</dbReference>
<evidence type="ECO:0000313" key="1">
    <source>
        <dbReference type="Proteomes" id="UP000095287"/>
    </source>
</evidence>
<evidence type="ECO:0000313" key="2">
    <source>
        <dbReference type="WBParaSite" id="L893_g8888.t1"/>
    </source>
</evidence>
<accession>A0A1I8AT25</accession>
<dbReference type="AlphaFoldDB" id="A0A1I8AT25"/>
<name>A0A1I8AT25_9BILA</name>
<organism evidence="1 2">
    <name type="scientific">Steinernema glaseri</name>
    <dbReference type="NCBI Taxonomy" id="37863"/>
    <lineage>
        <taxon>Eukaryota</taxon>
        <taxon>Metazoa</taxon>
        <taxon>Ecdysozoa</taxon>
        <taxon>Nematoda</taxon>
        <taxon>Chromadorea</taxon>
        <taxon>Rhabditida</taxon>
        <taxon>Tylenchina</taxon>
        <taxon>Panagrolaimomorpha</taxon>
        <taxon>Strongyloidoidea</taxon>
        <taxon>Steinernematidae</taxon>
        <taxon>Steinernema</taxon>
    </lineage>
</organism>
<protein>
    <submittedName>
        <fullName evidence="2">Astacin</fullName>
    </submittedName>
</protein>
<dbReference type="Proteomes" id="UP000095287">
    <property type="component" value="Unplaced"/>
</dbReference>
<sequence>MHTKFSRVYWLPGRMYLPVRNATYGRASGYPQATFDSFQEDTSYSDCTLNHYTTLGILQYEDQCPLLGVIQSEAAYKNAITQTVKGSALHKFEKETANNITKGPLLPYPRKTDSSDDINDLIIETYGANSRSVKDSRNQPY</sequence>